<dbReference type="EMBL" id="CADEPI010000005">
    <property type="protein sequence ID" value="CAB3361334.1"/>
    <property type="molecule type" value="Genomic_DNA"/>
</dbReference>
<evidence type="ECO:0000256" key="5">
    <source>
        <dbReference type="ARBA" id="ARBA00023157"/>
    </source>
</evidence>
<feature type="transmembrane region" description="Helical" evidence="6">
    <location>
        <begin position="542"/>
        <end position="565"/>
    </location>
</feature>
<dbReference type="InterPro" id="IPR057244">
    <property type="entry name" value="GAIN_B"/>
</dbReference>
<feature type="transmembrane region" description="Helical" evidence="6">
    <location>
        <begin position="694"/>
        <end position="717"/>
    </location>
</feature>
<evidence type="ECO:0000313" key="10">
    <source>
        <dbReference type="EMBL" id="CAB3361334.1"/>
    </source>
</evidence>
<evidence type="ECO:0000256" key="1">
    <source>
        <dbReference type="ARBA" id="ARBA00004141"/>
    </source>
</evidence>
<dbReference type="Gene3D" id="1.20.1070.10">
    <property type="entry name" value="Rhodopsin 7-helix transmembrane proteins"/>
    <property type="match status" value="1"/>
</dbReference>
<organism evidence="10 11">
    <name type="scientific">Cloeon dipterum</name>
    <dbReference type="NCBI Taxonomy" id="197152"/>
    <lineage>
        <taxon>Eukaryota</taxon>
        <taxon>Metazoa</taxon>
        <taxon>Ecdysozoa</taxon>
        <taxon>Arthropoda</taxon>
        <taxon>Hexapoda</taxon>
        <taxon>Insecta</taxon>
        <taxon>Pterygota</taxon>
        <taxon>Palaeoptera</taxon>
        <taxon>Ephemeroptera</taxon>
        <taxon>Pisciforma</taxon>
        <taxon>Baetidae</taxon>
        <taxon>Cloeon</taxon>
    </lineage>
</organism>
<name>A0A8S1BR25_9INSE</name>
<dbReference type="GO" id="GO:0016020">
    <property type="term" value="C:membrane"/>
    <property type="evidence" value="ECO:0007669"/>
    <property type="project" value="UniProtKB-SubCell"/>
</dbReference>
<dbReference type="PANTHER" id="PTHR47767">
    <property type="entry name" value="ADHESION G PROTEIN-COUPLED RECEPTOR G7"/>
    <property type="match status" value="1"/>
</dbReference>
<feature type="transmembrane region" description="Helical" evidence="6">
    <location>
        <begin position="626"/>
        <end position="649"/>
    </location>
</feature>
<protein>
    <recommendedName>
        <fullName evidence="12">G-protein coupled receptors family 2 profile 2 domain-containing protein</fullName>
    </recommendedName>
</protein>
<feature type="transmembrane region" description="Helical" evidence="6">
    <location>
        <begin position="476"/>
        <end position="498"/>
    </location>
</feature>
<dbReference type="PRINTS" id="PR00249">
    <property type="entry name" value="GPCRSECRETIN"/>
</dbReference>
<keyword evidence="4 6" id="KW-0472">Membrane</keyword>
<evidence type="ECO:0000256" key="2">
    <source>
        <dbReference type="ARBA" id="ARBA00022692"/>
    </source>
</evidence>
<dbReference type="Proteomes" id="UP000494165">
    <property type="component" value="Unassembled WGS sequence"/>
</dbReference>
<reference evidence="10 11" key="1">
    <citation type="submission" date="2020-04" db="EMBL/GenBank/DDBJ databases">
        <authorList>
            <person name="Alioto T."/>
            <person name="Alioto T."/>
            <person name="Gomez Garrido J."/>
        </authorList>
    </citation>
    <scope>NUCLEOTIDE SEQUENCE [LARGE SCALE GENOMIC DNA]</scope>
</reference>
<dbReference type="InterPro" id="IPR000832">
    <property type="entry name" value="GPCR_2_secretin-like"/>
</dbReference>
<dbReference type="SUPFAM" id="SSF81321">
    <property type="entry name" value="Family A G protein-coupled receptor-like"/>
    <property type="match status" value="1"/>
</dbReference>
<sequence length="774" mass="87765">MYFWCVFAAYFVGVRGVQVNLEPLNDTIVLHVYGKGVLKPNITCKFSEYEDKRDTKDFTSMDCNINCKQKCYVQLLYDQPVGWILCDVHYPDSKNVSEILKAMDRLYYVVKFSTSFDLAKFHSEHFTAKQVANDKNIVHFTSKFLKDKSKITVSEYKKYLNYLQQDLGQMENFNNDSITWIRNVKYCQVTDNVLLQWNETHQDSYKIAKCVGYYFTGYFIESLYGVKNYSQTIANITDPEKLTKEIKNIDYLTTDVDVKKWTPSERKELLENLDSTIANLDIKNSTYEVVGKNIAIGIVKLSESKALGLFLERGSQNQGLSLILNETSEANILTPKLSLGLKLPGELLEDQSLKLNAILIEDSQALFQSNFTSSVISVTVGNLMHKIIDVKNLTQPIILWFNRSKNFPEPGQCVYWDYEANEGTGNWSNEGCHHNTSYTVSDGFIDECVCYHLTHFGSLLLMGHEDVNSESKPLEILSIVGCSITLLGLSGVFVTAAGSPQWRKGAGQKILLQMAISLAFLMVMFLLSLAVDVQEENRAGCIFMGFFLHYAILVNFFWMLVAGYLQYKRLVQVIAHRVPKLFSKSSMIAWGCPLVPGLLIVISTHWDEYCSPPLCLPQGVTFYVTILAPVVTILLVNLVIFCLILKNIFMGTNDSPRKHESSTTKNIQVCKLLFFLFVLLGLSWIFALCQHIKALQTVFTVLFNLTVTFQGVTYFVYMVALNKKARAFWLATFKNNRDLLASVSFINSNNSEPTVSIASSKLRSTIQSDDSEQK</sequence>
<evidence type="ECO:0000256" key="6">
    <source>
        <dbReference type="SAM" id="Phobius"/>
    </source>
</evidence>
<dbReference type="InterPro" id="IPR000203">
    <property type="entry name" value="GPS"/>
</dbReference>
<evidence type="ECO:0000256" key="4">
    <source>
        <dbReference type="ARBA" id="ARBA00023136"/>
    </source>
</evidence>
<dbReference type="InterPro" id="IPR053066">
    <property type="entry name" value="ADGR_G7"/>
</dbReference>
<evidence type="ECO:0008006" key="12">
    <source>
        <dbReference type="Google" id="ProtNLM"/>
    </source>
</evidence>
<keyword evidence="2 6" id="KW-0812">Transmembrane</keyword>
<gene>
    <name evidence="10" type="ORF">CLODIP_2_CD11486</name>
</gene>
<dbReference type="GO" id="GO:0004930">
    <property type="term" value="F:G protein-coupled receptor activity"/>
    <property type="evidence" value="ECO:0007669"/>
    <property type="project" value="InterPro"/>
</dbReference>
<dbReference type="OrthoDB" id="10037534at2759"/>
<evidence type="ECO:0000313" key="11">
    <source>
        <dbReference type="Proteomes" id="UP000494165"/>
    </source>
</evidence>
<evidence type="ECO:0000256" key="7">
    <source>
        <dbReference type="SAM" id="SignalP"/>
    </source>
</evidence>
<dbReference type="GO" id="GO:0007166">
    <property type="term" value="P:cell surface receptor signaling pathway"/>
    <property type="evidence" value="ECO:0007669"/>
    <property type="project" value="InterPro"/>
</dbReference>
<accession>A0A8S1BR25</accession>
<keyword evidence="11" id="KW-1185">Reference proteome</keyword>
<dbReference type="PROSITE" id="PS50221">
    <property type="entry name" value="GAIN_B"/>
    <property type="match status" value="1"/>
</dbReference>
<feature type="chain" id="PRO_5035932989" description="G-protein coupled receptors family 2 profile 2 domain-containing protein" evidence="7">
    <location>
        <begin position="17"/>
        <end position="774"/>
    </location>
</feature>
<feature type="transmembrane region" description="Helical" evidence="6">
    <location>
        <begin position="510"/>
        <end position="530"/>
    </location>
</feature>
<dbReference type="Pfam" id="PF01825">
    <property type="entry name" value="GPS"/>
    <property type="match status" value="1"/>
</dbReference>
<proteinExistence type="predicted"/>
<evidence type="ECO:0000256" key="3">
    <source>
        <dbReference type="ARBA" id="ARBA00022989"/>
    </source>
</evidence>
<feature type="transmembrane region" description="Helical" evidence="6">
    <location>
        <begin position="669"/>
        <end position="688"/>
    </location>
</feature>
<dbReference type="AlphaFoldDB" id="A0A8S1BR25"/>
<keyword evidence="7" id="KW-0732">Signal</keyword>
<feature type="domain" description="G-protein coupled receptors family 2 profile 2" evidence="9">
    <location>
        <begin position="474"/>
        <end position="722"/>
    </location>
</feature>
<dbReference type="CDD" id="cd15040">
    <property type="entry name" value="7tmB2_Adhesion"/>
    <property type="match status" value="1"/>
</dbReference>
<feature type="signal peptide" evidence="7">
    <location>
        <begin position="1"/>
        <end position="16"/>
    </location>
</feature>
<evidence type="ECO:0000259" key="9">
    <source>
        <dbReference type="PROSITE" id="PS50261"/>
    </source>
</evidence>
<dbReference type="InterPro" id="IPR017981">
    <property type="entry name" value="GPCR_2-like_7TM"/>
</dbReference>
<dbReference type="Gene3D" id="2.60.220.50">
    <property type="match status" value="1"/>
</dbReference>
<comment type="subcellular location">
    <subcellularLocation>
        <location evidence="1">Membrane</location>
        <topology evidence="1">Multi-pass membrane protein</topology>
    </subcellularLocation>
</comment>
<dbReference type="Pfam" id="PF00002">
    <property type="entry name" value="7tm_2"/>
    <property type="match status" value="1"/>
</dbReference>
<feature type="transmembrane region" description="Helical" evidence="6">
    <location>
        <begin position="586"/>
        <end position="606"/>
    </location>
</feature>
<comment type="caution">
    <text evidence="10">The sequence shown here is derived from an EMBL/GenBank/DDBJ whole genome shotgun (WGS) entry which is preliminary data.</text>
</comment>
<keyword evidence="3 6" id="KW-1133">Transmembrane helix</keyword>
<feature type="domain" description="GAIN-B" evidence="8">
    <location>
        <begin position="309"/>
        <end position="468"/>
    </location>
</feature>
<dbReference type="PANTHER" id="PTHR47767:SF1">
    <property type="entry name" value="ADHESION G PROTEIN-COUPLED RECEPTOR G7"/>
    <property type="match status" value="1"/>
</dbReference>
<evidence type="ECO:0000259" key="8">
    <source>
        <dbReference type="PROSITE" id="PS50221"/>
    </source>
</evidence>
<dbReference type="PROSITE" id="PS50261">
    <property type="entry name" value="G_PROTEIN_RECEP_F2_4"/>
    <property type="match status" value="1"/>
</dbReference>
<keyword evidence="5" id="KW-1015">Disulfide bond</keyword>
<dbReference type="InterPro" id="IPR046338">
    <property type="entry name" value="GAIN_dom_sf"/>
</dbReference>